<feature type="transmembrane region" description="Helical" evidence="2">
    <location>
        <begin position="170"/>
        <end position="191"/>
    </location>
</feature>
<dbReference type="EMBL" id="CAJNDS010000265">
    <property type="protein sequence ID" value="CAE7035576.1"/>
    <property type="molecule type" value="Genomic_DNA"/>
</dbReference>
<evidence type="ECO:0000256" key="2">
    <source>
        <dbReference type="SAM" id="Phobius"/>
    </source>
</evidence>
<dbReference type="OrthoDB" id="439556at2759"/>
<keyword evidence="2" id="KW-0472">Membrane</keyword>
<organism evidence="3 4">
    <name type="scientific">Symbiodinium natans</name>
    <dbReference type="NCBI Taxonomy" id="878477"/>
    <lineage>
        <taxon>Eukaryota</taxon>
        <taxon>Sar</taxon>
        <taxon>Alveolata</taxon>
        <taxon>Dinophyceae</taxon>
        <taxon>Suessiales</taxon>
        <taxon>Symbiodiniaceae</taxon>
        <taxon>Symbiodinium</taxon>
    </lineage>
</organism>
<gene>
    <name evidence="3" type="primary">rngB</name>
    <name evidence="3" type="ORF">SNAT2548_LOCUS4316</name>
</gene>
<evidence type="ECO:0000256" key="1">
    <source>
        <dbReference type="SAM" id="MobiDB-lite"/>
    </source>
</evidence>
<reference evidence="3" key="1">
    <citation type="submission" date="2021-02" db="EMBL/GenBank/DDBJ databases">
        <authorList>
            <person name="Dougan E. K."/>
            <person name="Rhodes N."/>
            <person name="Thang M."/>
            <person name="Chan C."/>
        </authorList>
    </citation>
    <scope>NUCLEOTIDE SEQUENCE</scope>
</reference>
<feature type="region of interest" description="Disordered" evidence="1">
    <location>
        <begin position="247"/>
        <end position="284"/>
    </location>
</feature>
<protein>
    <submittedName>
        <fullName evidence="3">RngB protein</fullName>
    </submittedName>
</protein>
<dbReference type="AlphaFoldDB" id="A0A812IJP8"/>
<sequence>MFDVPDADLLTELMTAKVVTVNRCISSLHAYTSQADRQSIRAAETPVGHVRMRHSATAGVSVTVEDFVRMDQTTDQGKDKSLAAKDFLNSFWCKRVVLLMRAMHPWVTMQFVSLFRSHVVPWQVRASLIILKLVSAACANALFFTSSAVAADADMGCGPLETAGERLLRAAIVGILSACMGDLLIVLLAMVQRRQAPSPPQTLAVTQAARLRKALIVLYPPTQSNPVQTQSEPVHTQSYPVQTLVASSRLGIGKTPGPDPAMDGRGQRGAAQENRKKAPESSME</sequence>
<dbReference type="Proteomes" id="UP000604046">
    <property type="component" value="Unassembled WGS sequence"/>
</dbReference>
<accession>A0A812IJP8</accession>
<evidence type="ECO:0000313" key="4">
    <source>
        <dbReference type="Proteomes" id="UP000604046"/>
    </source>
</evidence>
<name>A0A812IJP8_9DINO</name>
<evidence type="ECO:0000313" key="3">
    <source>
        <dbReference type="EMBL" id="CAE7035576.1"/>
    </source>
</evidence>
<keyword evidence="2" id="KW-1133">Transmembrane helix</keyword>
<keyword evidence="2" id="KW-0812">Transmembrane</keyword>
<keyword evidence="4" id="KW-1185">Reference proteome</keyword>
<proteinExistence type="predicted"/>
<feature type="transmembrane region" description="Helical" evidence="2">
    <location>
        <begin position="126"/>
        <end position="150"/>
    </location>
</feature>
<comment type="caution">
    <text evidence="3">The sequence shown here is derived from an EMBL/GenBank/DDBJ whole genome shotgun (WGS) entry which is preliminary data.</text>
</comment>
<feature type="compositionally biased region" description="Basic and acidic residues" evidence="1">
    <location>
        <begin position="273"/>
        <end position="284"/>
    </location>
</feature>